<keyword evidence="8" id="KW-1185">Reference proteome</keyword>
<dbReference type="PANTHER" id="PTHR18895:SF74">
    <property type="entry name" value="MTRF1L RELEASE FACTOR GLUTAMINE METHYLTRANSFERASE"/>
    <property type="match status" value="1"/>
</dbReference>
<feature type="binding site" evidence="4">
    <location>
        <position position="189"/>
    </location>
    <ligand>
        <name>S-adenosyl-L-methionine</name>
        <dbReference type="ChEBI" id="CHEBI:59789"/>
    </ligand>
</feature>
<keyword evidence="3 4" id="KW-0949">S-adenosyl-L-methionine</keyword>
<dbReference type="Gene3D" id="3.40.50.150">
    <property type="entry name" value="Vaccinia Virus protein VP39"/>
    <property type="match status" value="1"/>
</dbReference>
<dbReference type="InterPro" id="IPR019874">
    <property type="entry name" value="RF_methyltr_PrmC"/>
</dbReference>
<feature type="binding site" evidence="4">
    <location>
        <position position="146"/>
    </location>
    <ligand>
        <name>S-adenosyl-L-methionine</name>
        <dbReference type="ChEBI" id="CHEBI:59789"/>
    </ligand>
</feature>
<dbReference type="InterPro" id="IPR004556">
    <property type="entry name" value="HemK-like"/>
</dbReference>
<dbReference type="NCBIfam" id="TIGR00536">
    <property type="entry name" value="hemK_fam"/>
    <property type="match status" value="1"/>
</dbReference>
<dbReference type="EC" id="2.1.1.297" evidence="4"/>
<feature type="domain" description="Methyltransferase" evidence="5">
    <location>
        <begin position="114"/>
        <end position="243"/>
    </location>
</feature>
<evidence type="ECO:0000256" key="1">
    <source>
        <dbReference type="ARBA" id="ARBA00022603"/>
    </source>
</evidence>
<dbReference type="PANTHER" id="PTHR18895">
    <property type="entry name" value="HEMK METHYLTRANSFERASE"/>
    <property type="match status" value="1"/>
</dbReference>
<name>A0A495PLM3_9FLAO</name>
<comment type="function">
    <text evidence="4">Methylates the class 1 translation termination release factors RF1/PrfA and RF2/PrfB on the glutamine residue of the universally conserved GGQ motif.</text>
</comment>
<dbReference type="GO" id="GO:0003676">
    <property type="term" value="F:nucleic acid binding"/>
    <property type="evidence" value="ECO:0007669"/>
    <property type="project" value="InterPro"/>
</dbReference>
<reference evidence="7 8" key="1">
    <citation type="submission" date="2018-10" db="EMBL/GenBank/DDBJ databases">
        <title>Genomic Encyclopedia of Archaeal and Bacterial Type Strains, Phase II (KMG-II): from individual species to whole genera.</title>
        <authorList>
            <person name="Goeker M."/>
        </authorList>
    </citation>
    <scope>NUCLEOTIDE SEQUENCE [LARGE SCALE GENOMIC DNA]</scope>
    <source>
        <strain evidence="7 8">DSM 19839</strain>
    </source>
</reference>
<dbReference type="Pfam" id="PF13847">
    <property type="entry name" value="Methyltransf_31"/>
    <property type="match status" value="1"/>
</dbReference>
<dbReference type="InterPro" id="IPR002052">
    <property type="entry name" value="DNA_methylase_N6_adenine_CS"/>
</dbReference>
<evidence type="ECO:0000313" key="8">
    <source>
        <dbReference type="Proteomes" id="UP000276282"/>
    </source>
</evidence>
<dbReference type="SUPFAM" id="SSF53335">
    <property type="entry name" value="S-adenosyl-L-methionine-dependent methyltransferases"/>
    <property type="match status" value="1"/>
</dbReference>
<proteinExistence type="inferred from homology"/>
<dbReference type="Proteomes" id="UP000276282">
    <property type="component" value="Unassembled WGS sequence"/>
</dbReference>
<evidence type="ECO:0000259" key="6">
    <source>
        <dbReference type="Pfam" id="PF17827"/>
    </source>
</evidence>
<dbReference type="InterPro" id="IPR029063">
    <property type="entry name" value="SAM-dependent_MTases_sf"/>
</dbReference>
<keyword evidence="2 4" id="KW-0808">Transferase</keyword>
<dbReference type="Gene3D" id="1.10.8.10">
    <property type="entry name" value="DNA helicase RuvA subunit, C-terminal domain"/>
    <property type="match status" value="1"/>
</dbReference>
<feature type="binding site" evidence="4">
    <location>
        <begin position="189"/>
        <end position="192"/>
    </location>
    <ligand>
        <name>substrate</name>
    </ligand>
</feature>
<dbReference type="InterPro" id="IPR040758">
    <property type="entry name" value="PrmC_N"/>
</dbReference>
<protein>
    <recommendedName>
        <fullName evidence="4">Release factor glutamine methyltransferase</fullName>
        <shortName evidence="4">RF MTase</shortName>
        <ecNumber evidence="4">2.1.1.297</ecNumber>
    </recommendedName>
    <alternativeName>
        <fullName evidence="4">N5-glutamine methyltransferase PrmC</fullName>
    </alternativeName>
    <alternativeName>
        <fullName evidence="4">Protein-(glutamine-N5) MTase PrmC</fullName>
    </alternativeName>
    <alternativeName>
        <fullName evidence="4">Protein-glutamine N-methyltransferase PrmC</fullName>
    </alternativeName>
</protein>
<dbReference type="InterPro" id="IPR050320">
    <property type="entry name" value="N5-glutamine_MTase"/>
</dbReference>
<dbReference type="InterPro" id="IPR025714">
    <property type="entry name" value="Methyltranfer_dom"/>
</dbReference>
<evidence type="ECO:0000256" key="4">
    <source>
        <dbReference type="HAMAP-Rule" id="MF_02126"/>
    </source>
</evidence>
<keyword evidence="1 4" id="KW-0489">Methyltransferase</keyword>
<feature type="domain" description="Release factor glutamine methyltransferase N-terminal" evidence="6">
    <location>
        <begin position="9"/>
        <end position="76"/>
    </location>
</feature>
<feature type="binding site" evidence="4">
    <location>
        <begin position="123"/>
        <end position="127"/>
    </location>
    <ligand>
        <name>S-adenosyl-L-methionine</name>
        <dbReference type="ChEBI" id="CHEBI:59789"/>
    </ligand>
</feature>
<comment type="caution">
    <text evidence="4">Lacks conserved residue(s) required for the propagation of feature annotation.</text>
</comment>
<dbReference type="AlphaFoldDB" id="A0A495PLM3"/>
<comment type="caution">
    <text evidence="7">The sequence shown here is derived from an EMBL/GenBank/DDBJ whole genome shotgun (WGS) entry which is preliminary data.</text>
</comment>
<dbReference type="NCBIfam" id="TIGR03534">
    <property type="entry name" value="RF_mod_PrmC"/>
    <property type="match status" value="1"/>
</dbReference>
<accession>A0A495PLM3</accession>
<organism evidence="7 8">
    <name type="scientific">Gillisia mitskevichiae</name>
    <dbReference type="NCBI Taxonomy" id="270921"/>
    <lineage>
        <taxon>Bacteria</taxon>
        <taxon>Pseudomonadati</taxon>
        <taxon>Bacteroidota</taxon>
        <taxon>Flavobacteriia</taxon>
        <taxon>Flavobacteriales</taxon>
        <taxon>Flavobacteriaceae</taxon>
        <taxon>Gillisia</taxon>
    </lineage>
</organism>
<dbReference type="RefSeq" id="WP_121346358.1">
    <property type="nucleotide sequence ID" value="NZ_RBLG01000003.1"/>
</dbReference>
<evidence type="ECO:0000259" key="5">
    <source>
        <dbReference type="Pfam" id="PF13847"/>
    </source>
</evidence>
<dbReference type="OrthoDB" id="9800643at2"/>
<evidence type="ECO:0000256" key="3">
    <source>
        <dbReference type="ARBA" id="ARBA00022691"/>
    </source>
</evidence>
<dbReference type="GO" id="GO:0102559">
    <property type="term" value="F:peptide chain release factor N(5)-glutamine methyltransferase activity"/>
    <property type="evidence" value="ECO:0007669"/>
    <property type="project" value="UniProtKB-EC"/>
</dbReference>
<dbReference type="HAMAP" id="MF_02126">
    <property type="entry name" value="RF_methyltr_PrmC"/>
    <property type="match status" value="1"/>
</dbReference>
<dbReference type="PROSITE" id="PS00092">
    <property type="entry name" value="N6_MTASE"/>
    <property type="match status" value="1"/>
</dbReference>
<dbReference type="Pfam" id="PF17827">
    <property type="entry name" value="PrmC_N"/>
    <property type="match status" value="1"/>
</dbReference>
<dbReference type="EMBL" id="RBLG01000003">
    <property type="protein sequence ID" value="RKS50770.1"/>
    <property type="molecule type" value="Genomic_DNA"/>
</dbReference>
<sequence>MLLLEYKKQFSTALKKEYPVEEISSFFNILTAHYLNVTRLDLALDPKKEISSEELIIFDKILLQLQQHEPIQYIIGETEFFGLKFQVDKNVLIPRPETEELVSWILTDLSENKTSALKILDIGTGSGCIAISLAKNLPNSKLTALDISEEALKIASNNAELNGVKVVFENKDILNLDKPLDSFDIIVSNPPYVRDLEKKEMHRNVLENEPEAALYVRDNDPLVFYEAITKLAHFNLSKGGYLYFEINQYLAKETEELMQESGFKTNLKKDIFGNFRMIRGIKQ</sequence>
<evidence type="ECO:0000313" key="7">
    <source>
        <dbReference type="EMBL" id="RKS50770.1"/>
    </source>
</evidence>
<dbReference type="CDD" id="cd02440">
    <property type="entry name" value="AdoMet_MTases"/>
    <property type="match status" value="1"/>
</dbReference>
<comment type="similarity">
    <text evidence="4">Belongs to the protein N5-glutamine methyltransferase family. PrmC subfamily.</text>
</comment>
<dbReference type="GO" id="GO:0032259">
    <property type="term" value="P:methylation"/>
    <property type="evidence" value="ECO:0007669"/>
    <property type="project" value="UniProtKB-KW"/>
</dbReference>
<evidence type="ECO:0000256" key="2">
    <source>
        <dbReference type="ARBA" id="ARBA00022679"/>
    </source>
</evidence>
<gene>
    <name evidence="4" type="primary">prmC</name>
    <name evidence="7" type="ORF">BC962_2544</name>
</gene>
<comment type="catalytic activity">
    <reaction evidence="4">
        <text>L-glutaminyl-[peptide chain release factor] + S-adenosyl-L-methionine = N(5)-methyl-L-glutaminyl-[peptide chain release factor] + S-adenosyl-L-homocysteine + H(+)</text>
        <dbReference type="Rhea" id="RHEA:42896"/>
        <dbReference type="Rhea" id="RHEA-COMP:10271"/>
        <dbReference type="Rhea" id="RHEA-COMP:10272"/>
        <dbReference type="ChEBI" id="CHEBI:15378"/>
        <dbReference type="ChEBI" id="CHEBI:30011"/>
        <dbReference type="ChEBI" id="CHEBI:57856"/>
        <dbReference type="ChEBI" id="CHEBI:59789"/>
        <dbReference type="ChEBI" id="CHEBI:61891"/>
        <dbReference type="EC" id="2.1.1.297"/>
    </reaction>
</comment>